<dbReference type="PROSITE" id="PS50850">
    <property type="entry name" value="MFS"/>
    <property type="match status" value="1"/>
</dbReference>
<dbReference type="InterPro" id="IPR011701">
    <property type="entry name" value="MFS"/>
</dbReference>
<evidence type="ECO:0000256" key="9">
    <source>
        <dbReference type="SAM" id="Phobius"/>
    </source>
</evidence>
<comment type="subcellular location">
    <subcellularLocation>
        <location evidence="1">Cell membrane</location>
        <topology evidence="1">Multi-pass membrane protein</topology>
    </subcellularLocation>
</comment>
<proteinExistence type="inferred from homology"/>
<dbReference type="EMBL" id="JAQQFR010000002">
    <property type="protein sequence ID" value="MFL9877651.1"/>
    <property type="molecule type" value="Genomic_DNA"/>
</dbReference>
<feature type="transmembrane region" description="Helical" evidence="9">
    <location>
        <begin position="414"/>
        <end position="432"/>
    </location>
</feature>
<evidence type="ECO:0000256" key="5">
    <source>
        <dbReference type="ARBA" id="ARBA00022692"/>
    </source>
</evidence>
<keyword evidence="12" id="KW-1185">Reference proteome</keyword>
<dbReference type="Gene3D" id="1.20.1250.20">
    <property type="entry name" value="MFS general substrate transporter like domains"/>
    <property type="match status" value="2"/>
</dbReference>
<keyword evidence="8 9" id="KW-0472">Membrane</keyword>
<dbReference type="Proteomes" id="UP001629214">
    <property type="component" value="Unassembled WGS sequence"/>
</dbReference>
<feature type="transmembrane region" description="Helical" evidence="9">
    <location>
        <begin position="317"/>
        <end position="338"/>
    </location>
</feature>
<evidence type="ECO:0000256" key="7">
    <source>
        <dbReference type="ARBA" id="ARBA00022989"/>
    </source>
</evidence>
<evidence type="ECO:0000313" key="12">
    <source>
        <dbReference type="Proteomes" id="UP001629214"/>
    </source>
</evidence>
<evidence type="ECO:0000256" key="2">
    <source>
        <dbReference type="ARBA" id="ARBA00008240"/>
    </source>
</evidence>
<evidence type="ECO:0000256" key="3">
    <source>
        <dbReference type="ARBA" id="ARBA00022448"/>
    </source>
</evidence>
<name>A0ABW8Z5M8_9BURK</name>
<feature type="transmembrane region" description="Helical" evidence="9">
    <location>
        <begin position="160"/>
        <end position="184"/>
    </location>
</feature>
<evidence type="ECO:0000256" key="6">
    <source>
        <dbReference type="ARBA" id="ARBA00022847"/>
    </source>
</evidence>
<dbReference type="InterPro" id="IPR005829">
    <property type="entry name" value="Sugar_transporter_CS"/>
</dbReference>
<evidence type="ECO:0000256" key="8">
    <source>
        <dbReference type="ARBA" id="ARBA00023136"/>
    </source>
</evidence>
<keyword evidence="5 9" id="KW-0812">Transmembrane</keyword>
<reference evidence="11 12" key="1">
    <citation type="journal article" date="2024" name="Chem. Sci.">
        <title>Discovery of megapolipeptins by genome mining of a Burkholderiales bacteria collection.</title>
        <authorList>
            <person name="Paulo B.S."/>
            <person name="Recchia M.J.J."/>
            <person name="Lee S."/>
            <person name="Fergusson C.H."/>
            <person name="Romanowski S.B."/>
            <person name="Hernandez A."/>
            <person name="Krull N."/>
            <person name="Liu D.Y."/>
            <person name="Cavanagh H."/>
            <person name="Bos A."/>
            <person name="Gray C.A."/>
            <person name="Murphy B.T."/>
            <person name="Linington R.G."/>
            <person name="Eustaquio A.S."/>
        </authorList>
    </citation>
    <scope>NUCLEOTIDE SEQUENCE [LARGE SCALE GENOMIC DNA]</scope>
    <source>
        <strain evidence="11 12">RL21-008-BIB-B</strain>
    </source>
</reference>
<feature type="transmembrane region" description="Helical" evidence="9">
    <location>
        <begin position="344"/>
        <end position="361"/>
    </location>
</feature>
<dbReference type="PANTHER" id="PTHR43528:SF3">
    <property type="entry name" value="CITRATE-PROTON SYMPORTER"/>
    <property type="match status" value="1"/>
</dbReference>
<dbReference type="SUPFAM" id="SSF103473">
    <property type="entry name" value="MFS general substrate transporter"/>
    <property type="match status" value="1"/>
</dbReference>
<gene>
    <name evidence="11" type="ORF">PQR63_04635</name>
</gene>
<evidence type="ECO:0000256" key="1">
    <source>
        <dbReference type="ARBA" id="ARBA00004651"/>
    </source>
</evidence>
<dbReference type="PANTHER" id="PTHR43528">
    <property type="entry name" value="ALPHA-KETOGLUTARATE PERMEASE"/>
    <property type="match status" value="1"/>
</dbReference>
<organism evidence="11 12">
    <name type="scientific">Herbaspirillum rhizosphaerae</name>
    <dbReference type="NCBI Taxonomy" id="346179"/>
    <lineage>
        <taxon>Bacteria</taxon>
        <taxon>Pseudomonadati</taxon>
        <taxon>Pseudomonadota</taxon>
        <taxon>Betaproteobacteria</taxon>
        <taxon>Burkholderiales</taxon>
        <taxon>Oxalobacteraceae</taxon>
        <taxon>Herbaspirillum</taxon>
    </lineage>
</organism>
<keyword evidence="6" id="KW-0769">Symport</keyword>
<dbReference type="RefSeq" id="WP_408166032.1">
    <property type="nucleotide sequence ID" value="NZ_JAQQFR010000002.1"/>
</dbReference>
<comment type="similarity">
    <text evidence="2">Belongs to the major facilitator superfamily. Metabolite:H+ Symporter (MHS) family (TC 2.A.1.6) family.</text>
</comment>
<accession>A0ABW8Z5M8</accession>
<evidence type="ECO:0000313" key="11">
    <source>
        <dbReference type="EMBL" id="MFL9877651.1"/>
    </source>
</evidence>
<feature type="transmembrane region" description="Helical" evidence="9">
    <location>
        <begin position="196"/>
        <end position="215"/>
    </location>
</feature>
<feature type="transmembrane region" description="Helical" evidence="9">
    <location>
        <begin position="250"/>
        <end position="269"/>
    </location>
</feature>
<feature type="transmembrane region" description="Helical" evidence="9">
    <location>
        <begin position="61"/>
        <end position="84"/>
    </location>
</feature>
<evidence type="ECO:0000259" key="10">
    <source>
        <dbReference type="PROSITE" id="PS50850"/>
    </source>
</evidence>
<evidence type="ECO:0000256" key="4">
    <source>
        <dbReference type="ARBA" id="ARBA00022475"/>
    </source>
</evidence>
<comment type="caution">
    <text evidence="11">The sequence shown here is derived from an EMBL/GenBank/DDBJ whole genome shotgun (WGS) entry which is preliminary data.</text>
</comment>
<feature type="transmembrane region" description="Helical" evidence="9">
    <location>
        <begin position="96"/>
        <end position="114"/>
    </location>
</feature>
<dbReference type="InterPro" id="IPR036259">
    <property type="entry name" value="MFS_trans_sf"/>
</dbReference>
<keyword evidence="7 9" id="KW-1133">Transmembrane helix</keyword>
<dbReference type="InterPro" id="IPR020846">
    <property type="entry name" value="MFS_dom"/>
</dbReference>
<dbReference type="Pfam" id="PF07690">
    <property type="entry name" value="MFS_1"/>
    <property type="match status" value="1"/>
</dbReference>
<sequence>MSAQASKFSSASVAGEKGTSLSRAVGASLIGNTLEWFDLSVYAYFAVTIGKVFFPSDDSSLSLLMAFGTFGISFLIRPVGAMVLGGYADRAGRKKSLTMSLTLMLLGTLMIAVMPSYATIGVWAPAGIMLARLLQGFSAGGEFGSSTAFMMEHAPQRKRIFVASLQFASQGFGTVIASLFGYFLTKNLAPAAMQDWGWRVPFFFGLSIAPVGLYLRSKVDETPEFSSKAANSDAQTVNKPISELFRGQKLLMLVATGVLIISTASTFLIKYMPTYAVENLKLSQSTGFLATLLAGLILTFVTPVVGLMADKVGRIRIMLSAAVVYIVLAYPFFLWLNANPTDTSLLLIVCLIGLIKAVYFAPLASLMSDIFPIETRVTGMSLSYSIGVSVFGGFAPAISIFLIKITGTPVATSYYLVAASGLSICALIAAAVKLKVK</sequence>
<keyword evidence="4" id="KW-1003">Cell membrane</keyword>
<dbReference type="PROSITE" id="PS00216">
    <property type="entry name" value="SUGAR_TRANSPORT_1"/>
    <property type="match status" value="1"/>
</dbReference>
<protein>
    <submittedName>
        <fullName evidence="11">MFS transporter</fullName>
    </submittedName>
</protein>
<feature type="domain" description="Major facilitator superfamily (MFS) profile" evidence="10">
    <location>
        <begin position="24"/>
        <end position="437"/>
    </location>
</feature>
<feature type="transmembrane region" description="Helical" evidence="9">
    <location>
        <begin position="289"/>
        <end position="310"/>
    </location>
</feature>
<feature type="transmembrane region" description="Helical" evidence="9">
    <location>
        <begin position="382"/>
        <end position="402"/>
    </location>
</feature>
<dbReference type="InterPro" id="IPR051084">
    <property type="entry name" value="H+-coupled_symporters"/>
</dbReference>
<dbReference type="PROSITE" id="PS00217">
    <property type="entry name" value="SUGAR_TRANSPORT_2"/>
    <property type="match status" value="1"/>
</dbReference>
<keyword evidence="3" id="KW-0813">Transport</keyword>